<dbReference type="KEGG" id="bdr:105232510"/>
<evidence type="ECO:0000256" key="5">
    <source>
        <dbReference type="ARBA" id="ARBA00022776"/>
    </source>
</evidence>
<evidence type="ECO:0000313" key="10">
    <source>
        <dbReference type="EMBL" id="JAC53397.1"/>
    </source>
</evidence>
<dbReference type="Gene3D" id="1.20.58.730">
    <property type="match status" value="1"/>
</dbReference>
<evidence type="ECO:0000256" key="9">
    <source>
        <dbReference type="RuleBase" id="RU369076"/>
    </source>
</evidence>
<accession>A0A034WGD6</accession>
<dbReference type="GO" id="GO:0034501">
    <property type="term" value="P:protein localization to kinetochore"/>
    <property type="evidence" value="ECO:0007669"/>
    <property type="project" value="UniProtKB-UniRule"/>
</dbReference>
<dbReference type="Pfam" id="PF09817">
    <property type="entry name" value="Zwilch"/>
    <property type="match status" value="1"/>
</dbReference>
<keyword evidence="7 9" id="KW-0131">Cell cycle</keyword>
<evidence type="ECO:0000256" key="3">
    <source>
        <dbReference type="ARBA" id="ARBA00022454"/>
    </source>
</evidence>
<evidence type="ECO:0000256" key="7">
    <source>
        <dbReference type="ARBA" id="ARBA00023306"/>
    </source>
</evidence>
<dbReference type="GO" id="GO:0007094">
    <property type="term" value="P:mitotic spindle assembly checkpoint signaling"/>
    <property type="evidence" value="ECO:0007669"/>
    <property type="project" value="UniProtKB-UniRule"/>
</dbReference>
<evidence type="ECO:0000256" key="4">
    <source>
        <dbReference type="ARBA" id="ARBA00022618"/>
    </source>
</evidence>
<keyword evidence="6 9" id="KW-0995">Kinetochore</keyword>
<dbReference type="AlphaFoldDB" id="A0A034WGD6"/>
<comment type="subunit">
    <text evidence="9">Component of the RZZ complex.</text>
</comment>
<dbReference type="GO" id="GO:1990423">
    <property type="term" value="C:RZZ complex"/>
    <property type="evidence" value="ECO:0007669"/>
    <property type="project" value="UniProtKB-UniRule"/>
</dbReference>
<dbReference type="EMBL" id="GAKP01005555">
    <property type="protein sequence ID" value="JAC53397.1"/>
    <property type="molecule type" value="Transcribed_RNA"/>
</dbReference>
<organism evidence="10">
    <name type="scientific">Bactrocera dorsalis</name>
    <name type="common">Oriental fruit fly</name>
    <name type="synonym">Dacus dorsalis</name>
    <dbReference type="NCBI Taxonomy" id="27457"/>
    <lineage>
        <taxon>Eukaryota</taxon>
        <taxon>Metazoa</taxon>
        <taxon>Ecdysozoa</taxon>
        <taxon>Arthropoda</taxon>
        <taxon>Hexapoda</taxon>
        <taxon>Insecta</taxon>
        <taxon>Pterygota</taxon>
        <taxon>Neoptera</taxon>
        <taxon>Endopterygota</taxon>
        <taxon>Diptera</taxon>
        <taxon>Brachycera</taxon>
        <taxon>Muscomorpha</taxon>
        <taxon>Tephritoidea</taxon>
        <taxon>Tephritidae</taxon>
        <taxon>Bactrocera</taxon>
        <taxon>Bactrocera</taxon>
    </lineage>
</organism>
<dbReference type="InterPro" id="IPR018630">
    <property type="entry name" value="Zwilch"/>
</dbReference>
<sequence length="646" mass="73613">MSTHLANVYAFLLREYGESYTLIYSEPPTYLSKIVGQGRCGGKVVFIYQEDRSISDKIYTSSRKLLINKADTGKIDMDLTGSPLKDDCVVDAIEDISLNIKIGQGNSWKVEEECQKGIPIKKARSLMCKENFQFVDPDAKGSIWILCNGADADKTLLLQYEFVSGYFSRGIISFSGVIQVNEVKVESLMQQHMSLNIGISTGPVETYIENIYQIKSHIAVRCCWSSTAALPSLIDLTSCEVTLRQTFRLDACNELTEDFMNQLRILTVIKNDIIAYKGLDKCDAEGGNEVLVYRCGCGIDIRELRESISRAFTEIAGLGDMQSAESGIKCDIESVVQRIKFRQLTDLTDKLWEILRRCSSYKDLKMAFTILFKCAAHCNIVNTPTNKNRLAEIITEVANKRLAIPCLTGTEPLELLLEIGLEKLYKDYELIFDESKICSSNDLKSKSLFDSQHNDEKISMPDVRKSLRNAVRPDPVAMRKTLLHNKTKRDNKFEHEETIGFKNSSFDENEVSERLAKLLQVHCALEHLLMIDINLNLSNVYSEVCEQLLSKPPRFLDSIDENLVDEIEISLSAHDVREHLEGKDPHERLISMRSENKFREVKSTFYYNMNNICPPGISEYFQSDDKEASKENTYYSWLYRKIKTLH</sequence>
<dbReference type="CTD" id="55055"/>
<comment type="similarity">
    <text evidence="2 9">Belongs to the ZWILCH family.</text>
</comment>
<dbReference type="GO" id="GO:0051301">
    <property type="term" value="P:cell division"/>
    <property type="evidence" value="ECO:0007669"/>
    <property type="project" value="UniProtKB-UniRule"/>
</dbReference>
<keyword evidence="4 9" id="KW-0132">Cell division</keyword>
<dbReference type="GeneID" id="105232510"/>
<protein>
    <recommendedName>
        <fullName evidence="9">Protein zwilch</fullName>
    </recommendedName>
</protein>
<proteinExistence type="inferred from homology"/>
<dbReference type="OrthoDB" id="5556307at2759"/>
<dbReference type="Gene3D" id="1.10.287.1880">
    <property type="match status" value="1"/>
</dbReference>
<keyword evidence="5 9" id="KW-0498">Mitosis</keyword>
<keyword evidence="8 9" id="KW-0137">Centromere</keyword>
<dbReference type="RefSeq" id="XP_011212500.2">
    <property type="nucleotide sequence ID" value="XM_011214198.4"/>
</dbReference>
<comment type="subcellular location">
    <subcellularLocation>
        <location evidence="1 9">Chromosome</location>
        <location evidence="1 9">Centromere</location>
        <location evidence="1 9">Kinetochore</location>
    </subcellularLocation>
</comment>
<evidence type="ECO:0000256" key="8">
    <source>
        <dbReference type="ARBA" id="ARBA00023328"/>
    </source>
</evidence>
<dbReference type="PANTHER" id="PTHR15995:SF1">
    <property type="entry name" value="PROTEIN ZWILCH HOMOLOG"/>
    <property type="match status" value="1"/>
</dbReference>
<gene>
    <name evidence="10" type="primary">ZWILC</name>
</gene>
<keyword evidence="3 9" id="KW-0158">Chromosome</keyword>
<evidence type="ECO:0000256" key="6">
    <source>
        <dbReference type="ARBA" id="ARBA00022838"/>
    </source>
</evidence>
<reference evidence="10" key="1">
    <citation type="journal article" date="2014" name="BMC Genomics">
        <title>Characterizing the developmental transcriptome of the oriental fruit fly, Bactrocera dorsalis (Diptera: Tephritidae) through comparative genomic analysis with Drosophila melanogaster utilizing modENCODE datasets.</title>
        <authorList>
            <person name="Geib S.M."/>
            <person name="Calla B."/>
            <person name="Hall B."/>
            <person name="Hou S."/>
            <person name="Manoukis N.C."/>
        </authorList>
    </citation>
    <scope>NUCLEOTIDE SEQUENCE</scope>
    <source>
        <strain evidence="10">Punador</strain>
    </source>
</reference>
<comment type="function">
    <text evidence="9">Essential component of the mitotic checkpoint, which prevents cells from prematurely exiting mitosis. Required for the assembly of the dynein-dynactin and MAD1-MAD2 complexes onto kinetochores. Its function related to the spindle assembly machinery is proposed to depend on its association in the mitotic RZZ complex.</text>
</comment>
<name>A0A034WGD6_BACDO</name>
<evidence type="ECO:0000256" key="2">
    <source>
        <dbReference type="ARBA" id="ARBA00009062"/>
    </source>
</evidence>
<evidence type="ECO:0000256" key="1">
    <source>
        <dbReference type="ARBA" id="ARBA00004629"/>
    </source>
</evidence>
<dbReference type="PANTHER" id="PTHR15995">
    <property type="entry name" value="PROTEIN ZWILCH HOMOLOG"/>
    <property type="match status" value="1"/>
</dbReference>